<dbReference type="Proteomes" id="UP000008385">
    <property type="component" value="Chromosome"/>
</dbReference>
<feature type="binding site" evidence="5">
    <location>
        <position position="116"/>
    </location>
    <ligand>
        <name>Mg(2+)</name>
        <dbReference type="ChEBI" id="CHEBI:18420"/>
    </ligand>
</feature>
<evidence type="ECO:0000256" key="3">
    <source>
        <dbReference type="ARBA" id="ARBA00029596"/>
    </source>
</evidence>
<protein>
    <recommendedName>
        <fullName evidence="2">Putative 4-hydroxy-4-methyl-2-oxoglutarate aldolase</fullName>
    </recommendedName>
    <alternativeName>
        <fullName evidence="3">Regulator of ribonuclease activity homolog</fullName>
    </alternativeName>
    <alternativeName>
        <fullName evidence="4">RraA-like protein</fullName>
    </alternativeName>
</protein>
<dbReference type="RefSeq" id="WP_013902271.1">
    <property type="nucleotide sequence ID" value="NC_015677.1"/>
</dbReference>
<reference evidence="7" key="1">
    <citation type="submission" date="2006-01" db="EMBL/GenBank/DDBJ databases">
        <title>Genome of the cyst-dividing bacterium Ramlibacter tataouinensis.</title>
        <authorList>
            <person name="Barakat M."/>
            <person name="Ortet P."/>
            <person name="De Luca G."/>
            <person name="Jourlin-Castelli C."/>
            <person name="Ansaldi M."/>
            <person name="Py B."/>
            <person name="Fichant G."/>
            <person name="Coutinho P."/>
            <person name="Voulhoux R."/>
            <person name="Bastien O."/>
            <person name="Roy S."/>
            <person name="Marechal E."/>
            <person name="Henrissat B."/>
            <person name="Quentin Y."/>
            <person name="Noirot P."/>
            <person name="Filloux A."/>
            <person name="Mejean V."/>
            <person name="DuBow M."/>
            <person name="Barras F."/>
            <person name="Heulin T."/>
        </authorList>
    </citation>
    <scope>NUCLEOTIDE SEQUENCE [LARGE SCALE GENOMIC DNA]</scope>
    <source>
        <strain evidence="7">ATCC BAA-407 / DSM 14655 / LMG 21543 / TTB310</strain>
    </source>
</reference>
<evidence type="ECO:0000256" key="1">
    <source>
        <dbReference type="ARBA" id="ARBA00001968"/>
    </source>
</evidence>
<dbReference type="AlphaFoldDB" id="F5Y6G6"/>
<accession>F5Y6G6</accession>
<dbReference type="eggNOG" id="COG0684">
    <property type="taxonomic scope" value="Bacteria"/>
</dbReference>
<comment type="cofactor">
    <cofactor evidence="5">
        <name>Mg(2+)</name>
        <dbReference type="ChEBI" id="CHEBI:18420"/>
    </cofactor>
</comment>
<dbReference type="CDD" id="cd16841">
    <property type="entry name" value="RraA_family"/>
    <property type="match status" value="1"/>
</dbReference>
<evidence type="ECO:0000256" key="4">
    <source>
        <dbReference type="ARBA" id="ARBA00030169"/>
    </source>
</evidence>
<dbReference type="KEGG" id="rta:Rta_29370"/>
<dbReference type="OrthoDB" id="8969658at2"/>
<evidence type="ECO:0000256" key="5">
    <source>
        <dbReference type="PIRSR" id="PIRSR605493-1"/>
    </source>
</evidence>
<dbReference type="EMBL" id="CP000245">
    <property type="protein sequence ID" value="AEG94040.1"/>
    <property type="molecule type" value="Genomic_DNA"/>
</dbReference>
<dbReference type="PATRIC" id="fig|365046.3.peg.3008"/>
<comment type="cofactor">
    <cofactor evidence="1">
        <name>a divalent metal cation</name>
        <dbReference type="ChEBI" id="CHEBI:60240"/>
    </cofactor>
</comment>
<dbReference type="GO" id="GO:0008168">
    <property type="term" value="F:methyltransferase activity"/>
    <property type="evidence" value="ECO:0007669"/>
    <property type="project" value="UniProtKB-KW"/>
</dbReference>
<dbReference type="SUPFAM" id="SSF89562">
    <property type="entry name" value="RraA-like"/>
    <property type="match status" value="1"/>
</dbReference>
<evidence type="ECO:0000256" key="2">
    <source>
        <dbReference type="ARBA" id="ARBA00016549"/>
    </source>
</evidence>
<keyword evidence="6" id="KW-0489">Methyltransferase</keyword>
<keyword evidence="6" id="KW-0808">Transferase</keyword>
<dbReference type="STRING" id="365046.Rta_29370"/>
<name>F5Y6G6_RAMTT</name>
<dbReference type="GO" id="GO:0032259">
    <property type="term" value="P:methylation"/>
    <property type="evidence" value="ECO:0007669"/>
    <property type="project" value="UniProtKB-KW"/>
</dbReference>
<keyword evidence="7" id="KW-1185">Reference proteome</keyword>
<dbReference type="InterPro" id="IPR036704">
    <property type="entry name" value="RraA/RraA-like_sf"/>
</dbReference>
<evidence type="ECO:0000313" key="7">
    <source>
        <dbReference type="Proteomes" id="UP000008385"/>
    </source>
</evidence>
<evidence type="ECO:0000313" key="6">
    <source>
        <dbReference type="EMBL" id="AEG94040.1"/>
    </source>
</evidence>
<organism evidence="6 7">
    <name type="scientific">Ramlibacter tataouinensis (strain ATCC BAA-407 / DSM 14655 / LMG 21543 / TTB310)</name>
    <dbReference type="NCBI Taxonomy" id="365046"/>
    <lineage>
        <taxon>Bacteria</taxon>
        <taxon>Pseudomonadati</taxon>
        <taxon>Pseudomonadota</taxon>
        <taxon>Betaproteobacteria</taxon>
        <taxon>Burkholderiales</taxon>
        <taxon>Comamonadaceae</taxon>
        <taxon>Ramlibacter</taxon>
    </lineage>
</organism>
<gene>
    <name evidence="6" type="ordered locus">Rta_29370</name>
</gene>
<reference evidence="6 7" key="2">
    <citation type="journal article" date="2011" name="PLoS ONE">
        <title>The Cyst-Dividing Bacterium Ramlibacter tataouinensis TTB310 Genome Reveals a Well-Stocked Toolbox for Adaptation to a Desert Environment.</title>
        <authorList>
            <person name="De Luca G."/>
            <person name="Barakat M."/>
            <person name="Ortet P."/>
            <person name="Fochesato S."/>
            <person name="Jourlin-Castelli C."/>
            <person name="Ansaldi M."/>
            <person name="Py B."/>
            <person name="Fichant G."/>
            <person name="Coutinho P.M."/>
            <person name="Voulhoux R."/>
            <person name="Bastien O."/>
            <person name="Marechal E."/>
            <person name="Henrissat B."/>
            <person name="Quentin Y."/>
            <person name="Noirot P."/>
            <person name="Filloux A."/>
            <person name="Mejean V."/>
            <person name="Dubow M.S."/>
            <person name="Barras F."/>
            <person name="Barbe V."/>
            <person name="Weissenbach J."/>
            <person name="Mihalcescu I."/>
            <person name="Vermeglio A."/>
            <person name="Achouak W."/>
            <person name="Heulin T."/>
        </authorList>
    </citation>
    <scope>NUCLEOTIDE SEQUENCE [LARGE SCALE GENOMIC DNA]</scope>
    <source>
        <strain evidence="7">ATCC BAA-407 / DSM 14655 / LMG 21543 / TTB310</strain>
    </source>
</reference>
<dbReference type="GO" id="GO:0046872">
    <property type="term" value="F:metal ion binding"/>
    <property type="evidence" value="ECO:0007669"/>
    <property type="project" value="UniProtKB-KW"/>
</dbReference>
<sequence>MYVLNPLPPAVDPQLLELLVQAEPAVIGHFRYTGFMSPEIRAHFQDRRVAGTALTIRMPGMDGAMVHYAVGQARPGDFIVIDRCGDMSIASLGGAVAYAARAAGVAGIVVDGLVTDLGELRQYGVPVWSRGTSCVTVKTLGLGGEFGIPVTCGGVAVNPGDAILADENGVLVMPPSDIEYSAHRALQMMRDEKHTLARIDAGEKYPDIMGTTKVILETIEKQKQAART</sequence>
<dbReference type="InterPro" id="IPR005493">
    <property type="entry name" value="RraA/RraA-like"/>
</dbReference>
<keyword evidence="5" id="KW-0479">Metal-binding</keyword>
<proteinExistence type="predicted"/>
<feature type="binding site" evidence="5">
    <location>
        <begin position="93"/>
        <end position="96"/>
    </location>
    <ligand>
        <name>substrate</name>
    </ligand>
</feature>
<dbReference type="PANTHER" id="PTHR33254">
    <property type="entry name" value="4-HYDROXY-4-METHYL-2-OXOGLUTARATE ALDOLASE 3-RELATED"/>
    <property type="match status" value="1"/>
</dbReference>
<keyword evidence="5" id="KW-0460">Magnesium</keyword>
<dbReference type="HOGENOM" id="CLU_072626_3_1_4"/>
<dbReference type="Gene3D" id="3.50.30.40">
    <property type="entry name" value="Ribonuclease E inhibitor RraA/RraA-like"/>
    <property type="match status" value="1"/>
</dbReference>
<dbReference type="PANTHER" id="PTHR33254:SF4">
    <property type="entry name" value="4-HYDROXY-4-METHYL-2-OXOGLUTARATE ALDOLASE 3-RELATED"/>
    <property type="match status" value="1"/>
</dbReference>
<dbReference type="Pfam" id="PF03737">
    <property type="entry name" value="RraA-like"/>
    <property type="match status" value="1"/>
</dbReference>